<dbReference type="Pfam" id="PF16358">
    <property type="entry name" value="RcsF"/>
    <property type="match status" value="1"/>
</dbReference>
<feature type="chain" id="PRO_5002636775" evidence="1">
    <location>
        <begin position="24"/>
        <end position="132"/>
    </location>
</feature>
<dbReference type="EMBL" id="CP000507">
    <property type="protein sequence ID" value="ABL99372.1"/>
    <property type="molecule type" value="Genomic_DNA"/>
</dbReference>
<dbReference type="STRING" id="326297.Sama_1165"/>
<dbReference type="AlphaFoldDB" id="A1S4R6"/>
<dbReference type="GO" id="GO:0035556">
    <property type="term" value="P:intracellular signal transduction"/>
    <property type="evidence" value="ECO:0007669"/>
    <property type="project" value="InterPro"/>
</dbReference>
<evidence type="ECO:0000256" key="1">
    <source>
        <dbReference type="SAM" id="SignalP"/>
    </source>
</evidence>
<dbReference type="HOGENOM" id="CLU_142248_0_0_6"/>
<evidence type="ECO:0000313" key="3">
    <source>
        <dbReference type="Proteomes" id="UP000009175"/>
    </source>
</evidence>
<dbReference type="RefSeq" id="WP_011759281.1">
    <property type="nucleotide sequence ID" value="NC_008700.1"/>
</dbReference>
<dbReference type="KEGG" id="saz:Sama_1165"/>
<organism evidence="2 3">
    <name type="scientific">Shewanella amazonensis (strain ATCC BAA-1098 / SB2B)</name>
    <dbReference type="NCBI Taxonomy" id="326297"/>
    <lineage>
        <taxon>Bacteria</taxon>
        <taxon>Pseudomonadati</taxon>
        <taxon>Pseudomonadota</taxon>
        <taxon>Gammaproteobacteria</taxon>
        <taxon>Alteromonadales</taxon>
        <taxon>Shewanellaceae</taxon>
        <taxon>Shewanella</taxon>
    </lineage>
</organism>
<dbReference type="Proteomes" id="UP000009175">
    <property type="component" value="Chromosome"/>
</dbReference>
<dbReference type="GO" id="GO:0009279">
    <property type="term" value="C:cell outer membrane"/>
    <property type="evidence" value="ECO:0007669"/>
    <property type="project" value="InterPro"/>
</dbReference>
<reference evidence="2 3" key="1">
    <citation type="submission" date="2006-12" db="EMBL/GenBank/DDBJ databases">
        <title>Complete sequence of Shewanella amazonensis SB2B.</title>
        <authorList>
            <consortium name="US DOE Joint Genome Institute"/>
            <person name="Copeland A."/>
            <person name="Lucas S."/>
            <person name="Lapidus A."/>
            <person name="Barry K."/>
            <person name="Detter J.C."/>
            <person name="Glavina del Rio T."/>
            <person name="Hammon N."/>
            <person name="Israni S."/>
            <person name="Dalin E."/>
            <person name="Tice H."/>
            <person name="Pitluck S."/>
            <person name="Munk A.C."/>
            <person name="Brettin T."/>
            <person name="Bruce D."/>
            <person name="Han C."/>
            <person name="Tapia R."/>
            <person name="Gilna P."/>
            <person name="Schmutz J."/>
            <person name="Larimer F."/>
            <person name="Land M."/>
            <person name="Hauser L."/>
            <person name="Kyrpides N."/>
            <person name="Mikhailova N."/>
            <person name="Fredrickson J."/>
            <person name="Richardson P."/>
        </authorList>
    </citation>
    <scope>NUCLEOTIDE SEQUENCE [LARGE SCALE GENOMIC DNA]</scope>
    <source>
        <strain evidence="3">ATCC BAA-1098 / SB2B</strain>
    </source>
</reference>
<dbReference type="Gene3D" id="3.30.110.70">
    <property type="entry name" value="Hypothetical protein apc22750. Chain B"/>
    <property type="match status" value="1"/>
</dbReference>
<keyword evidence="3" id="KW-1185">Reference proteome</keyword>
<dbReference type="InterPro" id="IPR030852">
    <property type="entry name" value="RcsF"/>
</dbReference>
<keyword evidence="2" id="KW-0449">Lipoprotein</keyword>
<keyword evidence="1" id="KW-0732">Signal</keyword>
<dbReference type="PROSITE" id="PS51257">
    <property type="entry name" value="PROKAR_LIPOPROTEIN"/>
    <property type="match status" value="1"/>
</dbReference>
<name>A1S4R6_SHEAM</name>
<gene>
    <name evidence="2" type="ordered locus">Sama_1165</name>
</gene>
<evidence type="ECO:0000313" key="2">
    <source>
        <dbReference type="EMBL" id="ABL99372.1"/>
    </source>
</evidence>
<sequence length="132" mass="13864">MTPHPLKAAAAIAVALLMSACTSDYQFSSNLDPKAFNEYFKAGEVTLFEGENQPSGRYEILGLVDGEACQATPQDVPATMADARTDARRKAADKGANGLIIKNCTLITEAAGGCETRSLCVGQAIRQAVPAN</sequence>
<feature type="signal peptide" evidence="1">
    <location>
        <begin position="1"/>
        <end position="23"/>
    </location>
</feature>
<protein>
    <submittedName>
        <fullName evidence="2">Lipoprotein, putative</fullName>
    </submittedName>
</protein>
<dbReference type="eggNOG" id="ENOG50331V8">
    <property type="taxonomic scope" value="Bacteria"/>
</dbReference>
<accession>A1S4R6</accession>
<proteinExistence type="predicted"/>